<dbReference type="EMBL" id="QGDL01000016">
    <property type="protein sequence ID" value="PWJ22911.1"/>
    <property type="molecule type" value="Genomic_DNA"/>
</dbReference>
<keyword evidence="8" id="KW-0902">Two-component regulatory system</keyword>
<comment type="function">
    <text evidence="9">May play the central regulatory role in sporulation. It may be an element of the effector pathway responsible for the activation of sporulation genes in response to nutritional stress. Spo0A may act in concert with spo0H (a sigma factor) to control the expression of some genes that are critical to the sporulation process.</text>
</comment>
<feature type="modified residue" description="4-aspartylphosphate" evidence="11">
    <location>
        <position position="754"/>
    </location>
</feature>
<evidence type="ECO:0000256" key="9">
    <source>
        <dbReference type="ARBA" id="ARBA00024867"/>
    </source>
</evidence>
<dbReference type="InterPro" id="IPR005467">
    <property type="entry name" value="His_kinase_dom"/>
</dbReference>
<dbReference type="Pfam" id="PF00512">
    <property type="entry name" value="HisKA"/>
    <property type="match status" value="1"/>
</dbReference>
<dbReference type="Gene3D" id="3.30.450.20">
    <property type="entry name" value="PAS domain"/>
    <property type="match status" value="1"/>
</dbReference>
<dbReference type="Gene3D" id="3.10.450.50">
    <property type="match status" value="1"/>
</dbReference>
<evidence type="ECO:0000313" key="14">
    <source>
        <dbReference type="EMBL" id="PWJ22911.1"/>
    </source>
</evidence>
<dbReference type="InterPro" id="IPR003661">
    <property type="entry name" value="HisK_dim/P_dom"/>
</dbReference>
<dbReference type="InterPro" id="IPR011006">
    <property type="entry name" value="CheY-like_superfamily"/>
</dbReference>
<evidence type="ECO:0000256" key="10">
    <source>
        <dbReference type="ARBA" id="ARBA00074306"/>
    </source>
</evidence>
<dbReference type="SMART" id="SM00387">
    <property type="entry name" value="HATPase_c"/>
    <property type="match status" value="1"/>
</dbReference>
<dbReference type="FunFam" id="3.30.565.10:FF:000010">
    <property type="entry name" value="Sensor histidine kinase RcsC"/>
    <property type="match status" value="1"/>
</dbReference>
<evidence type="ECO:0000256" key="4">
    <source>
        <dbReference type="ARBA" id="ARBA00018672"/>
    </source>
</evidence>
<dbReference type="InterPro" id="IPR003594">
    <property type="entry name" value="HATPase_dom"/>
</dbReference>
<keyword evidence="5 11" id="KW-0597">Phosphoprotein</keyword>
<evidence type="ECO:0000256" key="8">
    <source>
        <dbReference type="ARBA" id="ARBA00023012"/>
    </source>
</evidence>
<keyword evidence="6" id="KW-0808">Transferase</keyword>
<feature type="domain" description="Response regulatory" evidence="13">
    <location>
        <begin position="700"/>
        <end position="820"/>
    </location>
</feature>
<proteinExistence type="inferred from homology"/>
<evidence type="ECO:0000256" key="11">
    <source>
        <dbReference type="PROSITE-ProRule" id="PRU00169"/>
    </source>
</evidence>
<evidence type="ECO:0000256" key="1">
    <source>
        <dbReference type="ARBA" id="ARBA00000085"/>
    </source>
</evidence>
<dbReference type="Pfam" id="PF02518">
    <property type="entry name" value="HATPase_c"/>
    <property type="match status" value="1"/>
</dbReference>
<dbReference type="PROSITE" id="PS50110">
    <property type="entry name" value="RESPONSE_REGULATORY"/>
    <property type="match status" value="2"/>
</dbReference>
<keyword evidence="7" id="KW-0418">Kinase</keyword>
<dbReference type="CDD" id="cd17546">
    <property type="entry name" value="REC_hyHK_CKI1_RcsC-like"/>
    <property type="match status" value="2"/>
</dbReference>
<sequence>MDAVLKSEVEEFASKILRSYFCDSEVDFLISTFAPEIVWMGGGEKQRAEGREAVASAFRREKEDLIPCNMSEERYVTLELGEGLYLCEGDSWIEAKPETKMVMNVHQRVTFIFRRKGDSFESVHIHNSIDFSAIQDDELFPIESAKESYEKLQDMLVLKEAEADRQARFLQQLYDTVPCGILQFTTEQPYEILSLNRMVWEFYGFESEEDYRSKIQSPVQLVLKNDKDNIIGMIEGLKTGGPAVNYTRQSRKTDGTSVWISVIMHRIVNVDGIEVIQAIFTDITEMTTLVMAQERERMIENHFLRAATCTAYPLIMSLNLTQGKFNCFIEEQKGVIDDNSGNYDELMVHSVELVNPAFRDEYRHEFSRENLLRRYAEGKKENYIELQMMGYDGKEHWLSLHVIFVVNPFSTDILAIQLVKVLDDQRSEKLRQEQLLRDALSSAMAANHAKSDFLSRMSHDIRTPMNAIIGMCTIGQLKINDPVRVMDCFKKIDDSSRYLLSLINDILDMSKIENGKIEIVKEKFEFAGFFENLISIIYPQAVDKGITFEMYHKEPILKYYLGDALRIKQILMNLLSNALKFTGCGGTIQLEVYEKKRTRESAYMCFVVRDTGVGMSEEFMKRIYEPFEQESKEAARNNVGSGLGLSIVYNMVQLMNGHIEVKSEKNKGTEFTVTIPLGIAKELQEEDFDADSSDLMQGTRVLIVDDDQIVGEQAVLILSEIGGDPVWAASGMEAVSYVQESADAGKPFEIAMIDWKMPDMNGIETTRRIRQIVGRDTTIIIISAYDWSTIEEEAVAAGADYFISKPLFKSNIERALAEIDKNHEKIKALDSIKPDCFSGQRVLLVEDNILNREIAKSLLEINHIEVDTAENGAEAVERFRESGKGFYFAVLMDIRMPVMDGLEATRQIRKEPREEAKTIPILAMTANAFEEDKRMAYEAGVNGYLAKPLDIQVMLDELKLYL</sequence>
<dbReference type="PROSITE" id="PS50109">
    <property type="entry name" value="HIS_KIN"/>
    <property type="match status" value="1"/>
</dbReference>
<reference evidence="14 15" key="1">
    <citation type="submission" date="2018-05" db="EMBL/GenBank/DDBJ databases">
        <title>The Hungate 1000. A catalogue of reference genomes from the rumen microbiome.</title>
        <authorList>
            <person name="Kelly W."/>
        </authorList>
    </citation>
    <scope>NUCLEOTIDE SEQUENCE [LARGE SCALE GENOMIC DNA]</scope>
    <source>
        <strain evidence="14 15">NLAE-zl-C242</strain>
    </source>
</reference>
<dbReference type="SUPFAM" id="SSF54427">
    <property type="entry name" value="NTF2-like"/>
    <property type="match status" value="1"/>
</dbReference>
<dbReference type="PRINTS" id="PR00344">
    <property type="entry name" value="BCTRLSENSOR"/>
</dbReference>
<dbReference type="PANTHER" id="PTHR43047">
    <property type="entry name" value="TWO-COMPONENT HISTIDINE PROTEIN KINASE"/>
    <property type="match status" value="1"/>
</dbReference>
<dbReference type="InterPro" id="IPR035965">
    <property type="entry name" value="PAS-like_dom_sf"/>
</dbReference>
<dbReference type="Gene3D" id="3.40.50.2300">
    <property type="match status" value="2"/>
</dbReference>
<feature type="modified residue" description="4-aspartylphosphate" evidence="11">
    <location>
        <position position="893"/>
    </location>
</feature>
<dbReference type="SUPFAM" id="SSF52172">
    <property type="entry name" value="CheY-like"/>
    <property type="match status" value="2"/>
</dbReference>
<dbReference type="RefSeq" id="WP_109733298.1">
    <property type="nucleotide sequence ID" value="NZ_BAAACK010000022.1"/>
</dbReference>
<evidence type="ECO:0000256" key="5">
    <source>
        <dbReference type="ARBA" id="ARBA00022553"/>
    </source>
</evidence>
<dbReference type="InterPro" id="IPR032710">
    <property type="entry name" value="NTF2-like_dom_sf"/>
</dbReference>
<dbReference type="InterPro" id="IPR001789">
    <property type="entry name" value="Sig_transdc_resp-reg_receiver"/>
</dbReference>
<comment type="caution">
    <text evidence="14">The sequence shown here is derived from an EMBL/GenBank/DDBJ whole genome shotgun (WGS) entry which is preliminary data.</text>
</comment>
<protein>
    <recommendedName>
        <fullName evidence="10">Circadian input-output histidine kinase CikA</fullName>
        <ecNumber evidence="3">2.7.13.3</ecNumber>
    </recommendedName>
    <alternativeName>
        <fullName evidence="4">Stage 0 sporulation protein A homolog</fullName>
    </alternativeName>
</protein>
<dbReference type="NCBIfam" id="TIGR00229">
    <property type="entry name" value="sensory_box"/>
    <property type="match status" value="1"/>
</dbReference>
<dbReference type="Pfam" id="PF00072">
    <property type="entry name" value="Response_reg"/>
    <property type="match status" value="2"/>
</dbReference>
<gene>
    <name evidence="14" type="ORF">A8806_11687</name>
</gene>
<dbReference type="SUPFAM" id="SSF47384">
    <property type="entry name" value="Homodimeric domain of signal transducing histidine kinase"/>
    <property type="match status" value="1"/>
</dbReference>
<organism evidence="14 15">
    <name type="scientific">Faecalicatena orotica</name>
    <dbReference type="NCBI Taxonomy" id="1544"/>
    <lineage>
        <taxon>Bacteria</taxon>
        <taxon>Bacillati</taxon>
        <taxon>Bacillota</taxon>
        <taxon>Clostridia</taxon>
        <taxon>Lachnospirales</taxon>
        <taxon>Lachnospiraceae</taxon>
        <taxon>Faecalicatena</taxon>
    </lineage>
</organism>
<dbReference type="Gene3D" id="3.30.565.10">
    <property type="entry name" value="Histidine kinase-like ATPase, C-terminal domain"/>
    <property type="match status" value="1"/>
</dbReference>
<evidence type="ECO:0000256" key="2">
    <source>
        <dbReference type="ARBA" id="ARBA00006402"/>
    </source>
</evidence>
<feature type="domain" description="Response regulatory" evidence="13">
    <location>
        <begin position="841"/>
        <end position="962"/>
    </location>
</feature>
<dbReference type="AlphaFoldDB" id="A0A2Y9BJ29"/>
<dbReference type="OrthoDB" id="9803190at2"/>
<dbReference type="InterPro" id="IPR036890">
    <property type="entry name" value="HATPase_C_sf"/>
</dbReference>
<dbReference type="Pfam" id="PF13426">
    <property type="entry name" value="PAS_9"/>
    <property type="match status" value="1"/>
</dbReference>
<name>A0A2Y9BJ29_9FIRM</name>
<accession>A0A2Y9BJ29</accession>
<keyword evidence="15" id="KW-1185">Reference proteome</keyword>
<evidence type="ECO:0000313" key="15">
    <source>
        <dbReference type="Proteomes" id="UP000245845"/>
    </source>
</evidence>
<evidence type="ECO:0000256" key="7">
    <source>
        <dbReference type="ARBA" id="ARBA00022777"/>
    </source>
</evidence>
<dbReference type="CDD" id="cd00082">
    <property type="entry name" value="HisKA"/>
    <property type="match status" value="1"/>
</dbReference>
<dbReference type="SUPFAM" id="SSF55785">
    <property type="entry name" value="PYP-like sensor domain (PAS domain)"/>
    <property type="match status" value="1"/>
</dbReference>
<dbReference type="InterPro" id="IPR004358">
    <property type="entry name" value="Sig_transdc_His_kin-like_C"/>
</dbReference>
<dbReference type="InterPro" id="IPR000014">
    <property type="entry name" value="PAS"/>
</dbReference>
<evidence type="ECO:0000259" key="13">
    <source>
        <dbReference type="PROSITE" id="PS50110"/>
    </source>
</evidence>
<dbReference type="GO" id="GO:0000155">
    <property type="term" value="F:phosphorelay sensor kinase activity"/>
    <property type="evidence" value="ECO:0007669"/>
    <property type="project" value="InterPro"/>
</dbReference>
<comment type="similarity">
    <text evidence="2">In the N-terminal section; belongs to the phytochrome family.</text>
</comment>
<comment type="catalytic activity">
    <reaction evidence="1">
        <text>ATP + protein L-histidine = ADP + protein N-phospho-L-histidine.</text>
        <dbReference type="EC" id="2.7.13.3"/>
    </reaction>
</comment>
<dbReference type="Proteomes" id="UP000245845">
    <property type="component" value="Unassembled WGS sequence"/>
</dbReference>
<dbReference type="EC" id="2.7.13.3" evidence="3"/>
<feature type="domain" description="Histidine kinase" evidence="12">
    <location>
        <begin position="456"/>
        <end position="679"/>
    </location>
</feature>
<evidence type="ECO:0000256" key="3">
    <source>
        <dbReference type="ARBA" id="ARBA00012438"/>
    </source>
</evidence>
<dbReference type="SMART" id="SM00448">
    <property type="entry name" value="REC"/>
    <property type="match status" value="2"/>
</dbReference>
<dbReference type="Gene3D" id="1.10.287.130">
    <property type="match status" value="1"/>
</dbReference>
<dbReference type="InterPro" id="IPR036097">
    <property type="entry name" value="HisK_dim/P_sf"/>
</dbReference>
<evidence type="ECO:0000259" key="12">
    <source>
        <dbReference type="PROSITE" id="PS50109"/>
    </source>
</evidence>
<dbReference type="SMART" id="SM00388">
    <property type="entry name" value="HisKA"/>
    <property type="match status" value="1"/>
</dbReference>
<evidence type="ECO:0000256" key="6">
    <source>
        <dbReference type="ARBA" id="ARBA00022679"/>
    </source>
</evidence>
<dbReference type="SUPFAM" id="SSF55874">
    <property type="entry name" value="ATPase domain of HSP90 chaperone/DNA topoisomerase II/histidine kinase"/>
    <property type="match status" value="1"/>
</dbReference>